<dbReference type="EMBL" id="JBHSKI010000012">
    <property type="protein sequence ID" value="MFC5173759.1"/>
    <property type="molecule type" value="Genomic_DNA"/>
</dbReference>
<dbReference type="Pfam" id="PF00580">
    <property type="entry name" value="UvrD-helicase"/>
    <property type="match status" value="2"/>
</dbReference>
<proteinExistence type="predicted"/>
<organism evidence="7 8">
    <name type="scientific">Streptomyces mutomycini</name>
    <dbReference type="NCBI Taxonomy" id="284036"/>
    <lineage>
        <taxon>Bacteria</taxon>
        <taxon>Bacillati</taxon>
        <taxon>Actinomycetota</taxon>
        <taxon>Actinomycetes</taxon>
        <taxon>Kitasatosporales</taxon>
        <taxon>Streptomycetaceae</taxon>
        <taxon>Streptomyces</taxon>
    </lineage>
</organism>
<keyword evidence="1 5" id="KW-0547">Nucleotide-binding</keyword>
<protein>
    <submittedName>
        <fullName evidence="7">UvrD-helicase domain-containing protein</fullName>
    </submittedName>
</protein>
<dbReference type="Proteomes" id="UP001596208">
    <property type="component" value="Unassembled WGS sequence"/>
</dbReference>
<reference evidence="8" key="1">
    <citation type="journal article" date="2019" name="Int. J. Syst. Evol. Microbiol.">
        <title>The Global Catalogue of Microorganisms (GCM) 10K type strain sequencing project: providing services to taxonomists for standard genome sequencing and annotation.</title>
        <authorList>
            <consortium name="The Broad Institute Genomics Platform"/>
            <consortium name="The Broad Institute Genome Sequencing Center for Infectious Disease"/>
            <person name="Wu L."/>
            <person name="Ma J."/>
        </authorList>
    </citation>
    <scope>NUCLEOTIDE SEQUENCE [LARGE SCALE GENOMIC DNA]</scope>
    <source>
        <strain evidence="8">CGMCC 4.1721</strain>
    </source>
</reference>
<dbReference type="PROSITE" id="PS51198">
    <property type="entry name" value="UVRD_HELICASE_ATP_BIND"/>
    <property type="match status" value="1"/>
</dbReference>
<keyword evidence="3 5" id="KW-0347">Helicase</keyword>
<dbReference type="InterPro" id="IPR000212">
    <property type="entry name" value="DNA_helicase_UvrD/REP"/>
</dbReference>
<evidence type="ECO:0000256" key="5">
    <source>
        <dbReference type="PROSITE-ProRule" id="PRU00560"/>
    </source>
</evidence>
<evidence type="ECO:0000256" key="3">
    <source>
        <dbReference type="ARBA" id="ARBA00022806"/>
    </source>
</evidence>
<keyword evidence="4 5" id="KW-0067">ATP-binding</keyword>
<evidence type="ECO:0000313" key="7">
    <source>
        <dbReference type="EMBL" id="MFC5173759.1"/>
    </source>
</evidence>
<evidence type="ECO:0000256" key="1">
    <source>
        <dbReference type="ARBA" id="ARBA00022741"/>
    </source>
</evidence>
<dbReference type="PANTHER" id="PTHR11070">
    <property type="entry name" value="UVRD / RECB / PCRA DNA HELICASE FAMILY MEMBER"/>
    <property type="match status" value="1"/>
</dbReference>
<keyword evidence="8" id="KW-1185">Reference proteome</keyword>
<dbReference type="SUPFAM" id="SSF52540">
    <property type="entry name" value="P-loop containing nucleoside triphosphate hydrolases"/>
    <property type="match status" value="1"/>
</dbReference>
<gene>
    <name evidence="7" type="ORF">ACFPRK_24640</name>
</gene>
<feature type="binding site" evidence="5">
    <location>
        <begin position="30"/>
        <end position="37"/>
    </location>
    <ligand>
        <name>ATP</name>
        <dbReference type="ChEBI" id="CHEBI:30616"/>
    </ligand>
</feature>
<accession>A0ABW0B975</accession>
<feature type="domain" description="UvrD-like helicase ATP-binding" evidence="6">
    <location>
        <begin position="9"/>
        <end position="276"/>
    </location>
</feature>
<dbReference type="Gene3D" id="3.40.50.300">
    <property type="entry name" value="P-loop containing nucleotide triphosphate hydrolases"/>
    <property type="match status" value="3"/>
</dbReference>
<dbReference type="PANTHER" id="PTHR11070:SF2">
    <property type="entry name" value="ATP-DEPENDENT DNA HELICASE SRS2"/>
    <property type="match status" value="1"/>
</dbReference>
<comment type="caution">
    <text evidence="7">The sequence shown here is derived from an EMBL/GenBank/DDBJ whole genome shotgun (WGS) entry which is preliminary data.</text>
</comment>
<dbReference type="InterPro" id="IPR027417">
    <property type="entry name" value="P-loop_NTPase"/>
</dbReference>
<keyword evidence="2 5" id="KW-0378">Hydrolase</keyword>
<dbReference type="RefSeq" id="WP_167359468.1">
    <property type="nucleotide sequence ID" value="NZ_JBHSKI010000012.1"/>
</dbReference>
<name>A0ABW0B975_9ACTN</name>
<evidence type="ECO:0000256" key="2">
    <source>
        <dbReference type="ARBA" id="ARBA00022801"/>
    </source>
</evidence>
<evidence type="ECO:0000256" key="4">
    <source>
        <dbReference type="ARBA" id="ARBA00022840"/>
    </source>
</evidence>
<sequence length="493" mass="54353">MPSGSNGIRTLTPQQLTACDSPQPRVYVEAAPGSGKTTVSALRFGLHRFTAPTDRRAVVAVSFTRSATEELRTRVIRQWGPSSVTWPHRIVTLDTLLCDLLFHLLHYGVLHWPGGHTELEVLDTWRTTLPTKSGRIRPVLQVDKGQVVVRTVNESQSTSHPSATDFKRAVSDGRCTHDNVREALQGALTGNSARQALISYFECNVRSLTVDEVFDANDLDRDVFSLALSGCSFLTLVGDPWQALYQFRGARPAAMKEYISESGFTPHHLDESFRWGNDRQAWLMRRLRRRMPMTLPPGSAHDADVVLAHRWKTLWGSDPRVLPLAIKPGVGQVQEAICTLLLNEITQNALGQQAVFLHDALVTLNIEKEALATTLHPYLQTAITHLKSAIPPSLVWQTLIDGLAHCVPAVAAQQHGRKPLRALALLQLRLGDAELVPGLTCHQSKGREWNKVAIKLSEADASALALGLDPAQADHRALYVALTRARFGTLALT</sequence>
<dbReference type="InterPro" id="IPR014016">
    <property type="entry name" value="UvrD-like_ATP-bd"/>
</dbReference>
<evidence type="ECO:0000259" key="6">
    <source>
        <dbReference type="PROSITE" id="PS51198"/>
    </source>
</evidence>
<evidence type="ECO:0000313" key="8">
    <source>
        <dbReference type="Proteomes" id="UP001596208"/>
    </source>
</evidence>